<sequence length="375" mass="40579">MPPHVAQIGFLPAPADWTGAQVLERWPSLADIAEAAAAGGTRVSVVQAAARAERLSRHGVDYHFVDVRGARRRERGRRIAGLLAALGVDLLHVHGLGFPEEAAAVARCLPQLPMLLQDHADRPPRRWWRRWQWRHRYRAAAGAAFTAPELAWPFTSRRLLGAGTRLFAIPESSSRFRPGDRTRARAATGVYGDPAVLCVGHLQAGKDPLTALDGVALAARRLPGLQLWWAFGTAPLLAQVQARIARDPWLAGRVHLLGRVPHARIETLLQAADLFVSSSLGESCGYAALEAMACGTAPVLSDIPAFRALTGDGRVGQLWRRGDPPALADALVAAAVVRTPAAQVRAHFDATLSLDAVGRRWRQAYAQLLDRGRPA</sequence>
<evidence type="ECO:0000313" key="1">
    <source>
        <dbReference type="EMBL" id="MEI7036687.1"/>
    </source>
</evidence>
<dbReference type="EC" id="2.4.-.-" evidence="1"/>
<evidence type="ECO:0000313" key="2">
    <source>
        <dbReference type="Proteomes" id="UP001381174"/>
    </source>
</evidence>
<keyword evidence="1" id="KW-0328">Glycosyltransferase</keyword>
<dbReference type="Proteomes" id="UP001381174">
    <property type="component" value="Unassembled WGS sequence"/>
</dbReference>
<proteinExistence type="predicted"/>
<dbReference type="GO" id="GO:0016757">
    <property type="term" value="F:glycosyltransferase activity"/>
    <property type="evidence" value="ECO:0007669"/>
    <property type="project" value="UniProtKB-KW"/>
</dbReference>
<gene>
    <name evidence="1" type="ORF">WAT24_07960</name>
</gene>
<dbReference type="PANTHER" id="PTHR12526">
    <property type="entry name" value="GLYCOSYLTRANSFERASE"/>
    <property type="match status" value="1"/>
</dbReference>
<reference evidence="1 2" key="1">
    <citation type="journal article" date="2014" name="Int. J. Syst. Evol. Microbiol.">
        <title>Fulvimonas yonginensis sp. nov., isolated from greenhouse soil, and emended description of the genus Fulvimonas.</title>
        <authorList>
            <person name="Ahn J.H."/>
            <person name="Kim S.J."/>
            <person name="Weon H.Y."/>
            <person name="Hong S.B."/>
            <person name="Seok S.J."/>
            <person name="Kwon S.W."/>
        </authorList>
    </citation>
    <scope>NUCLEOTIDE SEQUENCE [LARGE SCALE GENOMIC DNA]</scope>
    <source>
        <strain evidence="1 2">KACC 16952</strain>
    </source>
</reference>
<name>A0ABU8JC92_9GAMM</name>
<dbReference type="Gene3D" id="3.40.50.2000">
    <property type="entry name" value="Glycogen Phosphorylase B"/>
    <property type="match status" value="2"/>
</dbReference>
<comment type="caution">
    <text evidence="1">The sequence shown here is derived from an EMBL/GenBank/DDBJ whole genome shotgun (WGS) entry which is preliminary data.</text>
</comment>
<dbReference type="Pfam" id="PF13692">
    <property type="entry name" value="Glyco_trans_1_4"/>
    <property type="match status" value="1"/>
</dbReference>
<dbReference type="EMBL" id="JBBBNY010000004">
    <property type="protein sequence ID" value="MEI7036687.1"/>
    <property type="molecule type" value="Genomic_DNA"/>
</dbReference>
<keyword evidence="1" id="KW-0808">Transferase</keyword>
<protein>
    <submittedName>
        <fullName evidence="1">Glycosyltransferase family 4 protein</fullName>
        <ecNumber evidence="1">2.4.-.-</ecNumber>
    </submittedName>
</protein>
<organism evidence="1 2">
    <name type="scientific">Fulvimonas yonginensis</name>
    <dbReference type="NCBI Taxonomy" id="1495200"/>
    <lineage>
        <taxon>Bacteria</taxon>
        <taxon>Pseudomonadati</taxon>
        <taxon>Pseudomonadota</taxon>
        <taxon>Gammaproteobacteria</taxon>
        <taxon>Lysobacterales</taxon>
        <taxon>Rhodanobacteraceae</taxon>
        <taxon>Fulvimonas</taxon>
    </lineage>
</organism>
<accession>A0ABU8JC92</accession>
<dbReference type="RefSeq" id="WP_336807313.1">
    <property type="nucleotide sequence ID" value="NZ_JBBBNY010000004.1"/>
</dbReference>
<dbReference type="CDD" id="cd03801">
    <property type="entry name" value="GT4_PimA-like"/>
    <property type="match status" value="1"/>
</dbReference>
<dbReference type="SUPFAM" id="SSF53756">
    <property type="entry name" value="UDP-Glycosyltransferase/glycogen phosphorylase"/>
    <property type="match status" value="1"/>
</dbReference>
<keyword evidence="2" id="KW-1185">Reference proteome</keyword>
<dbReference type="PANTHER" id="PTHR12526:SF637">
    <property type="entry name" value="GLYCOSYLTRANSFERASE EPSF-RELATED"/>
    <property type="match status" value="1"/>
</dbReference>